<dbReference type="Pfam" id="PF13396">
    <property type="entry name" value="PLDc_N"/>
    <property type="match status" value="1"/>
</dbReference>
<feature type="region of interest" description="Disordered" evidence="6">
    <location>
        <begin position="152"/>
        <end position="171"/>
    </location>
</feature>
<evidence type="ECO:0000256" key="7">
    <source>
        <dbReference type="SAM" id="Phobius"/>
    </source>
</evidence>
<evidence type="ECO:0000313" key="10">
    <source>
        <dbReference type="Proteomes" id="UP000198415"/>
    </source>
</evidence>
<keyword evidence="4 7" id="KW-1133">Transmembrane helix</keyword>
<feature type="transmembrane region" description="Helical" evidence="7">
    <location>
        <begin position="67"/>
        <end position="87"/>
    </location>
</feature>
<keyword evidence="3 7" id="KW-0812">Transmembrane</keyword>
<evidence type="ECO:0000256" key="5">
    <source>
        <dbReference type="ARBA" id="ARBA00023136"/>
    </source>
</evidence>
<dbReference type="AlphaFoldDB" id="A0A239BJU7"/>
<protein>
    <submittedName>
        <fullName evidence="9">Phospholipase_D-nuclease N-terminal</fullName>
    </submittedName>
</protein>
<name>A0A239BJU7_9ACTN</name>
<feature type="transmembrane region" description="Helical" evidence="7">
    <location>
        <begin position="34"/>
        <end position="55"/>
    </location>
</feature>
<evidence type="ECO:0000313" key="9">
    <source>
        <dbReference type="EMBL" id="SNS08497.1"/>
    </source>
</evidence>
<evidence type="ECO:0000256" key="4">
    <source>
        <dbReference type="ARBA" id="ARBA00022989"/>
    </source>
</evidence>
<evidence type="ECO:0000256" key="3">
    <source>
        <dbReference type="ARBA" id="ARBA00022692"/>
    </source>
</evidence>
<dbReference type="InterPro" id="IPR027379">
    <property type="entry name" value="CLS_N"/>
</dbReference>
<sequence>MPNQVSGYTPAVSSAAQGQTVRRSFGIICLVFRLYSLFALVDLALIVIALIDCLSAEEYAIRALPRGIWVLLILLFSPIGPIVWFVAGRPPRPVQLSNGTVWRPGSGFPENQRPARSGPVAPDDDPEFLRGLAASRKEDEQLLKSWESDLRRREEELRRRESGFKSGDDEA</sequence>
<accession>A0A239BJU7</accession>
<reference evidence="9 10" key="1">
    <citation type="submission" date="2017-06" db="EMBL/GenBank/DDBJ databases">
        <authorList>
            <person name="Kim H.J."/>
            <person name="Triplett B.A."/>
        </authorList>
    </citation>
    <scope>NUCLEOTIDE SEQUENCE [LARGE SCALE GENOMIC DNA]</scope>
    <source>
        <strain evidence="9 10">DSM 43151</strain>
    </source>
</reference>
<feature type="region of interest" description="Disordered" evidence="6">
    <location>
        <begin position="97"/>
        <end position="127"/>
    </location>
</feature>
<proteinExistence type="predicted"/>
<keyword evidence="2" id="KW-1003">Cell membrane</keyword>
<dbReference type="EMBL" id="FZNR01000009">
    <property type="protein sequence ID" value="SNS08497.1"/>
    <property type="molecule type" value="Genomic_DNA"/>
</dbReference>
<organism evidence="9 10">
    <name type="scientific">Actinoplanes regularis</name>
    <dbReference type="NCBI Taxonomy" id="52697"/>
    <lineage>
        <taxon>Bacteria</taxon>
        <taxon>Bacillati</taxon>
        <taxon>Actinomycetota</taxon>
        <taxon>Actinomycetes</taxon>
        <taxon>Micromonosporales</taxon>
        <taxon>Micromonosporaceae</taxon>
        <taxon>Actinoplanes</taxon>
    </lineage>
</organism>
<evidence type="ECO:0000259" key="8">
    <source>
        <dbReference type="Pfam" id="PF13396"/>
    </source>
</evidence>
<dbReference type="GO" id="GO:0005886">
    <property type="term" value="C:plasma membrane"/>
    <property type="evidence" value="ECO:0007669"/>
    <property type="project" value="UniProtKB-SubCell"/>
</dbReference>
<keyword evidence="5 7" id="KW-0472">Membrane</keyword>
<comment type="subcellular location">
    <subcellularLocation>
        <location evidence="1">Cell membrane</location>
        <topology evidence="1">Multi-pass membrane protein</topology>
    </subcellularLocation>
</comment>
<evidence type="ECO:0000256" key="2">
    <source>
        <dbReference type="ARBA" id="ARBA00022475"/>
    </source>
</evidence>
<evidence type="ECO:0000256" key="6">
    <source>
        <dbReference type="SAM" id="MobiDB-lite"/>
    </source>
</evidence>
<evidence type="ECO:0000256" key="1">
    <source>
        <dbReference type="ARBA" id="ARBA00004651"/>
    </source>
</evidence>
<keyword evidence="10" id="KW-1185">Reference proteome</keyword>
<gene>
    <name evidence="9" type="ORF">SAMN06264365_109299</name>
</gene>
<feature type="domain" description="Cardiolipin synthase N-terminal" evidence="8">
    <location>
        <begin position="44"/>
        <end position="89"/>
    </location>
</feature>
<dbReference type="Proteomes" id="UP000198415">
    <property type="component" value="Unassembled WGS sequence"/>
</dbReference>